<proteinExistence type="predicted"/>
<reference evidence="2" key="1">
    <citation type="submission" date="2022-11" db="EMBL/GenBank/DDBJ databases">
        <authorList>
            <person name="Hyden B.L."/>
            <person name="Feng K."/>
            <person name="Yates T."/>
            <person name="Jawdy S."/>
            <person name="Smart L.B."/>
            <person name="Muchero W."/>
        </authorList>
    </citation>
    <scope>NUCLEOTIDE SEQUENCE</scope>
    <source>
        <tissue evidence="2">Shoot tip</tissue>
    </source>
</reference>
<evidence type="ECO:0000313" key="3">
    <source>
        <dbReference type="Proteomes" id="UP001151529"/>
    </source>
</evidence>
<accession>A0A9Q0U660</accession>
<dbReference type="EMBL" id="JAPFFL010000005">
    <property type="protein sequence ID" value="KAJ6724189.1"/>
    <property type="molecule type" value="Genomic_DNA"/>
</dbReference>
<sequence>MKKRNGKEANRLSSRKRREAEVEERAGSTYRERRKESEAIYIYIQCLQSYTRLSYYNYGIALTMVSVCSKGWQQIPENNHNYKWWC</sequence>
<dbReference type="AlphaFoldDB" id="A0A9Q0U660"/>
<name>A0A9Q0U660_SALVM</name>
<dbReference type="Proteomes" id="UP001151529">
    <property type="component" value="Chromosome 11"/>
</dbReference>
<organism evidence="2 3">
    <name type="scientific">Salix viminalis</name>
    <name type="common">Common osier</name>
    <name type="synonym">Basket willow</name>
    <dbReference type="NCBI Taxonomy" id="40686"/>
    <lineage>
        <taxon>Eukaryota</taxon>
        <taxon>Viridiplantae</taxon>
        <taxon>Streptophyta</taxon>
        <taxon>Embryophyta</taxon>
        <taxon>Tracheophyta</taxon>
        <taxon>Spermatophyta</taxon>
        <taxon>Magnoliopsida</taxon>
        <taxon>eudicotyledons</taxon>
        <taxon>Gunneridae</taxon>
        <taxon>Pentapetalae</taxon>
        <taxon>rosids</taxon>
        <taxon>fabids</taxon>
        <taxon>Malpighiales</taxon>
        <taxon>Salicaceae</taxon>
        <taxon>Saliceae</taxon>
        <taxon>Salix</taxon>
    </lineage>
</organism>
<feature type="region of interest" description="Disordered" evidence="1">
    <location>
        <begin position="1"/>
        <end position="33"/>
    </location>
</feature>
<protein>
    <submittedName>
        <fullName evidence="2">Uncharacterized protein</fullName>
    </submittedName>
</protein>
<evidence type="ECO:0000256" key="1">
    <source>
        <dbReference type="SAM" id="MobiDB-lite"/>
    </source>
</evidence>
<feature type="compositionally biased region" description="Basic and acidic residues" evidence="1">
    <location>
        <begin position="18"/>
        <end position="33"/>
    </location>
</feature>
<feature type="compositionally biased region" description="Basic and acidic residues" evidence="1">
    <location>
        <begin position="1"/>
        <end position="10"/>
    </location>
</feature>
<keyword evidence="3" id="KW-1185">Reference proteome</keyword>
<gene>
    <name evidence="2" type="ORF">OIU85_022147</name>
</gene>
<reference evidence="2" key="2">
    <citation type="journal article" date="2023" name="Int. J. Mol. Sci.">
        <title>De Novo Assembly and Annotation of 11 Diverse Shrub Willow (Salix) Genomes Reveals Novel Gene Organization in Sex-Linked Regions.</title>
        <authorList>
            <person name="Hyden B."/>
            <person name="Feng K."/>
            <person name="Yates T.B."/>
            <person name="Jawdy S."/>
            <person name="Cereghino C."/>
            <person name="Smart L.B."/>
            <person name="Muchero W."/>
        </authorList>
    </citation>
    <scope>NUCLEOTIDE SEQUENCE [LARGE SCALE GENOMIC DNA]</scope>
    <source>
        <tissue evidence="2">Shoot tip</tissue>
    </source>
</reference>
<evidence type="ECO:0000313" key="2">
    <source>
        <dbReference type="EMBL" id="KAJ6724189.1"/>
    </source>
</evidence>
<comment type="caution">
    <text evidence="2">The sequence shown here is derived from an EMBL/GenBank/DDBJ whole genome shotgun (WGS) entry which is preliminary data.</text>
</comment>